<gene>
    <name evidence="2" type="ORF">DY000_02007206</name>
</gene>
<sequence length="246" mass="26699">MPALETPNSGGDATVPPITSQGYAATREKTKGARIYDVEDSESEPEPDKEAPEGVAKAESPMIAYLEQMLNSSIFGNMEGSPYQKFSFSWGKGTVSGTGPEELRSGEPGFLLAGTQRHVSCLGSGGIQYLSIFPQQFSPYCSILPSNSGITCALKSTGVVHSQQASLGQDIAPVILRSRVHSPRNHTLNPEEDRFPYFRPGSGAIEPLVSCWRWGRSGLLMYVLKTMEPGALMFPEEELYVLMCRG</sequence>
<organism evidence="2 3">
    <name type="scientific">Brassica cretica</name>
    <name type="common">Mustard</name>
    <dbReference type="NCBI Taxonomy" id="69181"/>
    <lineage>
        <taxon>Eukaryota</taxon>
        <taxon>Viridiplantae</taxon>
        <taxon>Streptophyta</taxon>
        <taxon>Embryophyta</taxon>
        <taxon>Tracheophyta</taxon>
        <taxon>Spermatophyta</taxon>
        <taxon>Magnoliopsida</taxon>
        <taxon>eudicotyledons</taxon>
        <taxon>Gunneridae</taxon>
        <taxon>Pentapetalae</taxon>
        <taxon>rosids</taxon>
        <taxon>malvids</taxon>
        <taxon>Brassicales</taxon>
        <taxon>Brassicaceae</taxon>
        <taxon>Brassiceae</taxon>
        <taxon>Brassica</taxon>
    </lineage>
</organism>
<evidence type="ECO:0000256" key="1">
    <source>
        <dbReference type="SAM" id="MobiDB-lite"/>
    </source>
</evidence>
<evidence type="ECO:0000313" key="3">
    <source>
        <dbReference type="Proteomes" id="UP000266723"/>
    </source>
</evidence>
<keyword evidence="3" id="KW-1185">Reference proteome</keyword>
<feature type="compositionally biased region" description="Basic and acidic residues" evidence="1">
    <location>
        <begin position="26"/>
        <end position="37"/>
    </location>
</feature>
<dbReference type="Proteomes" id="UP000266723">
    <property type="component" value="Unassembled WGS sequence"/>
</dbReference>
<name>A0ABQ7CHN2_BRACR</name>
<protein>
    <submittedName>
        <fullName evidence="2">Uncharacterized protein</fullName>
    </submittedName>
</protein>
<accession>A0ABQ7CHN2</accession>
<dbReference type="EMBL" id="QGKV02000832">
    <property type="protein sequence ID" value="KAF3550562.1"/>
    <property type="molecule type" value="Genomic_DNA"/>
</dbReference>
<evidence type="ECO:0000313" key="2">
    <source>
        <dbReference type="EMBL" id="KAF3550562.1"/>
    </source>
</evidence>
<proteinExistence type="predicted"/>
<comment type="caution">
    <text evidence="2">The sequence shown here is derived from an EMBL/GenBank/DDBJ whole genome shotgun (WGS) entry which is preliminary data.</text>
</comment>
<feature type="compositionally biased region" description="Polar residues" evidence="1">
    <location>
        <begin position="1"/>
        <end position="23"/>
    </location>
</feature>
<feature type="region of interest" description="Disordered" evidence="1">
    <location>
        <begin position="1"/>
        <end position="56"/>
    </location>
</feature>
<reference evidence="2 3" key="1">
    <citation type="journal article" date="2020" name="BMC Genomics">
        <title>Intraspecific diversification of the crop wild relative Brassica cretica Lam. using demographic model selection.</title>
        <authorList>
            <person name="Kioukis A."/>
            <person name="Michalopoulou V.A."/>
            <person name="Briers L."/>
            <person name="Pirintsos S."/>
            <person name="Studholme D.J."/>
            <person name="Pavlidis P."/>
            <person name="Sarris P.F."/>
        </authorList>
    </citation>
    <scope>NUCLEOTIDE SEQUENCE [LARGE SCALE GENOMIC DNA]</scope>
    <source>
        <strain evidence="3">cv. PFS-1207/04</strain>
    </source>
</reference>